<evidence type="ECO:0000313" key="3">
    <source>
        <dbReference type="Proteomes" id="UP000257039"/>
    </source>
</evidence>
<dbReference type="SUPFAM" id="SSF55729">
    <property type="entry name" value="Acyl-CoA N-acyltransferases (Nat)"/>
    <property type="match status" value="1"/>
</dbReference>
<dbReference type="AlphaFoldDB" id="A0A4P9VQT0"/>
<dbReference type="GO" id="GO:0016740">
    <property type="term" value="F:transferase activity"/>
    <property type="evidence" value="ECO:0007669"/>
    <property type="project" value="UniProtKB-KW"/>
</dbReference>
<proteinExistence type="predicted"/>
<sequence>MGYNLKAPLFMQFAVEQQRDVIARFLQSPAYLSLVDQTPRSNCFNSPQWLTPWLYQRDMQPILVTAKAENELLGCLVLALHSLHRWGISFNSLQWLGYPYTDRVVVPHNNALPNVVEDMISYVDQLTNVNWDLLELNELDLNNHEISVQHAAQLPHISIEPRCLVPVTDLTTYSIPSKFRREIKRRNKQLSAQGNFQYRLLQPDMAGMQLLITEYANIEQQSWKGQHGLTVLNNSSLSQAICQLAHTENVICSELRLKEQVIAYRLGFIFNHRYFDYNIAYLPEFGRFAPGRSTLYYLIEHGSSLGIQLVDASRVGMESQHLLFESHSHLQQHSRLRLYNQTTAGQWLKWWETGKSYWGLIKRFRRYRSASALNFGSL</sequence>
<organism evidence="2 3">
    <name type="scientific">Zooshikella ganghwensis</name>
    <dbReference type="NCBI Taxonomy" id="202772"/>
    <lineage>
        <taxon>Bacteria</taxon>
        <taxon>Pseudomonadati</taxon>
        <taxon>Pseudomonadota</taxon>
        <taxon>Gammaproteobacteria</taxon>
        <taxon>Oceanospirillales</taxon>
        <taxon>Zooshikellaceae</taxon>
        <taxon>Zooshikella</taxon>
    </lineage>
</organism>
<evidence type="ECO:0000313" key="2">
    <source>
        <dbReference type="EMBL" id="RDH45915.1"/>
    </source>
</evidence>
<dbReference type="Pfam" id="PF13480">
    <property type="entry name" value="Acetyltransf_6"/>
    <property type="match status" value="1"/>
</dbReference>
<keyword evidence="2" id="KW-0808">Transferase</keyword>
<gene>
    <name evidence="2" type="ORF">B9G39_22025</name>
</gene>
<name>A0A4P9VQT0_9GAMM</name>
<dbReference type="InterPro" id="IPR016181">
    <property type="entry name" value="Acyl_CoA_acyltransferase"/>
</dbReference>
<comment type="caution">
    <text evidence="2">The sequence shown here is derived from an EMBL/GenBank/DDBJ whole genome shotgun (WGS) entry which is preliminary data.</text>
</comment>
<accession>A0A4P9VQT0</accession>
<dbReference type="Proteomes" id="UP000257039">
    <property type="component" value="Unassembled WGS sequence"/>
</dbReference>
<dbReference type="EMBL" id="NDXW01000001">
    <property type="protein sequence ID" value="RDH45915.1"/>
    <property type="molecule type" value="Genomic_DNA"/>
</dbReference>
<reference evidence="2 3" key="1">
    <citation type="submission" date="2017-04" db="EMBL/GenBank/DDBJ databases">
        <title>Draft genome sequence of Zooshikella ganghwensis VG4 isolated from Red Sea sediments.</title>
        <authorList>
            <person name="Rehman Z."/>
            <person name="Alam I."/>
            <person name="Kamau A."/>
            <person name="Bajic V."/>
            <person name="Leiknes T."/>
        </authorList>
    </citation>
    <scope>NUCLEOTIDE SEQUENCE [LARGE SCALE GENOMIC DNA]</scope>
    <source>
        <strain evidence="2 3">VG4</strain>
    </source>
</reference>
<dbReference type="InterPro" id="IPR038740">
    <property type="entry name" value="BioF2-like_GNAT_dom"/>
</dbReference>
<protein>
    <submittedName>
        <fullName evidence="2">GNAT family N-acetyltransferase</fullName>
    </submittedName>
</protein>
<feature type="domain" description="BioF2-like acetyltransferase" evidence="1">
    <location>
        <begin position="177"/>
        <end position="312"/>
    </location>
</feature>
<keyword evidence="3" id="KW-1185">Reference proteome</keyword>
<evidence type="ECO:0000259" key="1">
    <source>
        <dbReference type="Pfam" id="PF13480"/>
    </source>
</evidence>